<evidence type="ECO:0000313" key="20">
    <source>
        <dbReference type="Proteomes" id="UP000249135"/>
    </source>
</evidence>
<evidence type="ECO:0000256" key="14">
    <source>
        <dbReference type="RuleBase" id="RU003587"/>
    </source>
</evidence>
<dbReference type="InterPro" id="IPR027417">
    <property type="entry name" value="P-loop_NTPase"/>
</dbReference>
<dbReference type="Pfam" id="PF04851">
    <property type="entry name" value="ResIII"/>
    <property type="match status" value="1"/>
</dbReference>
<evidence type="ECO:0000256" key="11">
    <source>
        <dbReference type="ARBA" id="ARBA00026033"/>
    </source>
</evidence>
<dbReference type="SMART" id="SM00487">
    <property type="entry name" value="DEXDc"/>
    <property type="match status" value="1"/>
</dbReference>
<keyword evidence="3 13" id="KW-0963">Cytoplasm</keyword>
<dbReference type="NCBIfam" id="TIGR00631">
    <property type="entry name" value="uvrb"/>
    <property type="match status" value="1"/>
</dbReference>
<evidence type="ECO:0000313" key="19">
    <source>
        <dbReference type="EMBL" id="PZQ73549.1"/>
    </source>
</evidence>
<dbReference type="SUPFAM" id="SSF52540">
    <property type="entry name" value="P-loop containing nucleoside triphosphate hydrolases"/>
    <property type="match status" value="2"/>
</dbReference>
<dbReference type="GO" id="GO:0005524">
    <property type="term" value="F:ATP binding"/>
    <property type="evidence" value="ECO:0007669"/>
    <property type="project" value="UniProtKB-UniRule"/>
</dbReference>
<gene>
    <name evidence="13" type="primary">uvrB</name>
    <name evidence="19" type="ORF">DI563_14560</name>
</gene>
<dbReference type="EMBL" id="QFPP01000178">
    <property type="protein sequence ID" value="PZQ73549.1"/>
    <property type="molecule type" value="Genomic_DNA"/>
</dbReference>
<feature type="domain" description="Helicase ATP-binding" evidence="17">
    <location>
        <begin position="49"/>
        <end position="184"/>
    </location>
</feature>
<dbReference type="SUPFAM" id="SSF46600">
    <property type="entry name" value="C-terminal UvrC-binding domain of UvrB"/>
    <property type="match status" value="1"/>
</dbReference>
<dbReference type="AlphaFoldDB" id="A0A2W5QAD1"/>
<dbReference type="NCBIfam" id="NF003673">
    <property type="entry name" value="PRK05298.1"/>
    <property type="match status" value="1"/>
</dbReference>
<evidence type="ECO:0000256" key="15">
    <source>
        <dbReference type="SAM" id="Coils"/>
    </source>
</evidence>
<dbReference type="InterPro" id="IPR001943">
    <property type="entry name" value="UVR_dom"/>
</dbReference>
<evidence type="ECO:0000256" key="7">
    <source>
        <dbReference type="ARBA" id="ARBA00022840"/>
    </source>
</evidence>
<comment type="function">
    <text evidence="13">The UvrABC repair system catalyzes the recognition and processing of DNA lesions. A damage recognition complex composed of 2 UvrA and 2 UvrB subunits scans DNA for abnormalities. Upon binding of the UvrA(2)B(2) complex to a putative damaged site, the DNA wraps around one UvrB monomer. DNA wrap is dependent on ATP binding by UvrB and probably causes local melting of the DNA helix, facilitating insertion of UvrB beta-hairpin between the DNA strands. Then UvrB probes one DNA strand for the presence of a lesion. If a lesion is found the UvrA subunits dissociate and the UvrB-DNA preincision complex is formed. This complex is subsequently bound by UvrC and the second UvrB is released. If no lesion is found, the DNA wraps around the other UvrB subunit that will check the other stand for damage.</text>
</comment>
<dbReference type="CDD" id="cd18790">
    <property type="entry name" value="SF2_C_UvrB"/>
    <property type="match status" value="1"/>
</dbReference>
<evidence type="ECO:0000256" key="12">
    <source>
        <dbReference type="ARBA" id="ARBA00029504"/>
    </source>
</evidence>
<comment type="caution">
    <text evidence="19">The sequence shown here is derived from an EMBL/GenBank/DDBJ whole genome shotgun (WGS) entry which is preliminary data.</text>
</comment>
<dbReference type="GO" id="GO:0005737">
    <property type="term" value="C:cytoplasm"/>
    <property type="evidence" value="ECO:0007669"/>
    <property type="project" value="UniProtKB-SubCell"/>
</dbReference>
<dbReference type="PROSITE" id="PS51192">
    <property type="entry name" value="HELICASE_ATP_BIND_1"/>
    <property type="match status" value="1"/>
</dbReference>
<evidence type="ECO:0000256" key="1">
    <source>
        <dbReference type="ARBA" id="ARBA00004496"/>
    </source>
</evidence>
<evidence type="ECO:0000259" key="17">
    <source>
        <dbReference type="PROSITE" id="PS51192"/>
    </source>
</evidence>
<dbReference type="PROSITE" id="PS51194">
    <property type="entry name" value="HELICASE_CTER"/>
    <property type="match status" value="1"/>
</dbReference>
<dbReference type="InterPro" id="IPR024759">
    <property type="entry name" value="UvrB_YAD/RRR_dom"/>
</dbReference>
<dbReference type="PROSITE" id="PS50151">
    <property type="entry name" value="UVR"/>
    <property type="match status" value="1"/>
</dbReference>
<keyword evidence="9 13" id="KW-0234">DNA repair</keyword>
<dbReference type="GO" id="GO:0016887">
    <property type="term" value="F:ATP hydrolysis activity"/>
    <property type="evidence" value="ECO:0007669"/>
    <property type="project" value="InterPro"/>
</dbReference>
<feature type="domain" description="Helicase C-terminal" evidence="18">
    <location>
        <begin position="453"/>
        <end position="619"/>
    </location>
</feature>
<sequence length="703" mass="79383">MPSAPDTPEAVQDTPRQGEFVSFPDSPFQLFQPYPPAGDQPNAIAKLVEGVQDGEVFQTLLGVTGSGKTFTMANVIARLGKPAIVFAPNKTLAAQLYSEFREFFPKNAVEYFVSYYDYYQPEAYVPQRDLFIEKDSSINEHIEQMRLSATKSVLERRDVVIVATVSAIYGIGTPEDYMEMRLIMRVGDKVGQRDLIGRLIRMQYTRNEQDFARGTFRVRGDTIDVFPAEHSELAVRIELFDDEIETLSLFDPLTGRIRQKVPRFTIYPSSHYVTPRDKTLRAVDTIKAELADRLKELVGAGKLVEAQRLEQRTRFDLEMLAEIGHCKGIENYTRHLSGAAPGQPPATLTDYMPKDAIMFLDESHQMIGQLGAMYNGDRARKTTLVEYGFRLPSALDNRPLKFEEFETRMRQCVFVSATPADYEKTHTGQVVEQLVRPTGLIDPEVEVRPATHQVDDVLQEIRIRVEKNERVLITTLTKRMAEQLTDYLGDNGVKVRYLHSDVDTVERVEILRDLRLGTFDVLVGINLLREGLDIPEVSLVAILDADKEGFLRAERSLIQTIGRAARNLHGKAILYADNMTASMKKAIDETERRRAKQIAFNEAHGITPRSIVKQVRELIDGVYSEKSGKEAAKRDLERAKVEDMSEKDIAKEIKRLEKQMIEHARNLEFEKAARVRDQLALLREQAFGAAGGDNIAVLPAGGS</sequence>
<dbReference type="CDD" id="cd17916">
    <property type="entry name" value="DEXHc_UvrB"/>
    <property type="match status" value="1"/>
</dbReference>
<dbReference type="Pfam" id="PF02151">
    <property type="entry name" value="UVR"/>
    <property type="match status" value="1"/>
</dbReference>
<dbReference type="HAMAP" id="MF_00204">
    <property type="entry name" value="UvrB"/>
    <property type="match status" value="1"/>
</dbReference>
<proteinExistence type="inferred from homology"/>
<dbReference type="GO" id="GO:0009381">
    <property type="term" value="F:excinuclease ABC activity"/>
    <property type="evidence" value="ECO:0007669"/>
    <property type="project" value="UniProtKB-UniRule"/>
</dbReference>
<feature type="domain" description="UVR" evidence="16">
    <location>
        <begin position="650"/>
        <end position="685"/>
    </location>
</feature>
<keyword evidence="15" id="KW-0175">Coiled coil</keyword>
<dbReference type="InterPro" id="IPR014001">
    <property type="entry name" value="Helicase_ATP-bd"/>
</dbReference>
<dbReference type="Gene3D" id="3.40.50.300">
    <property type="entry name" value="P-loop containing nucleotide triphosphate hydrolases"/>
    <property type="match status" value="3"/>
</dbReference>
<comment type="similarity">
    <text evidence="2 13 14">Belongs to the UvrB family.</text>
</comment>
<comment type="domain">
    <text evidence="13">The beta-hairpin motif is involved in DNA binding.</text>
</comment>
<evidence type="ECO:0000256" key="9">
    <source>
        <dbReference type="ARBA" id="ARBA00023204"/>
    </source>
</evidence>
<protein>
    <recommendedName>
        <fullName evidence="12 13">UvrABC system protein B</fullName>
        <shortName evidence="13">Protein UvrB</shortName>
    </recommendedName>
    <alternativeName>
        <fullName evidence="13">Excinuclease ABC subunit B</fullName>
    </alternativeName>
</protein>
<keyword evidence="7 13" id="KW-0067">ATP-binding</keyword>
<dbReference type="PANTHER" id="PTHR24029">
    <property type="entry name" value="UVRABC SYSTEM PROTEIN B"/>
    <property type="match status" value="1"/>
</dbReference>
<dbReference type="GO" id="GO:0003677">
    <property type="term" value="F:DNA binding"/>
    <property type="evidence" value="ECO:0007669"/>
    <property type="project" value="UniProtKB-UniRule"/>
</dbReference>
<evidence type="ECO:0000256" key="3">
    <source>
        <dbReference type="ARBA" id="ARBA00022490"/>
    </source>
</evidence>
<dbReference type="InterPro" id="IPR041471">
    <property type="entry name" value="UvrB_inter"/>
</dbReference>
<evidence type="ECO:0000256" key="10">
    <source>
        <dbReference type="ARBA" id="ARBA00023236"/>
    </source>
</evidence>
<evidence type="ECO:0000256" key="6">
    <source>
        <dbReference type="ARBA" id="ARBA00022769"/>
    </source>
</evidence>
<name>A0A2W5QAD1_VARPD</name>
<keyword evidence="10 13" id="KW-0742">SOS response</keyword>
<keyword evidence="4 13" id="KW-0547">Nucleotide-binding</keyword>
<accession>A0A2W5QAD1</accession>
<organism evidence="19 20">
    <name type="scientific">Variovorax paradoxus</name>
    <dbReference type="NCBI Taxonomy" id="34073"/>
    <lineage>
        <taxon>Bacteria</taxon>
        <taxon>Pseudomonadati</taxon>
        <taxon>Pseudomonadota</taxon>
        <taxon>Betaproteobacteria</taxon>
        <taxon>Burkholderiales</taxon>
        <taxon>Comamonadaceae</taxon>
        <taxon>Variovorax</taxon>
    </lineage>
</organism>
<evidence type="ECO:0000256" key="8">
    <source>
        <dbReference type="ARBA" id="ARBA00022881"/>
    </source>
</evidence>
<evidence type="ECO:0000259" key="18">
    <source>
        <dbReference type="PROSITE" id="PS51194"/>
    </source>
</evidence>
<dbReference type="GO" id="GO:0006289">
    <property type="term" value="P:nucleotide-excision repair"/>
    <property type="evidence" value="ECO:0007669"/>
    <property type="project" value="UniProtKB-UniRule"/>
</dbReference>
<comment type="subcellular location">
    <subcellularLocation>
        <location evidence="1 13 14">Cytoplasm</location>
    </subcellularLocation>
</comment>
<dbReference type="SMART" id="SM00490">
    <property type="entry name" value="HELICc"/>
    <property type="match status" value="1"/>
</dbReference>
<evidence type="ECO:0000259" key="16">
    <source>
        <dbReference type="PROSITE" id="PS50151"/>
    </source>
</evidence>
<keyword evidence="8 13" id="KW-0267">Excision nuclease</keyword>
<dbReference type="GO" id="GO:0009380">
    <property type="term" value="C:excinuclease repair complex"/>
    <property type="evidence" value="ECO:0007669"/>
    <property type="project" value="InterPro"/>
</dbReference>
<keyword evidence="5 13" id="KW-0227">DNA damage</keyword>
<feature type="coiled-coil region" evidence="15">
    <location>
        <begin position="646"/>
        <end position="673"/>
    </location>
</feature>
<dbReference type="Proteomes" id="UP000249135">
    <property type="component" value="Unassembled WGS sequence"/>
</dbReference>
<dbReference type="GO" id="GO:0009432">
    <property type="term" value="P:SOS response"/>
    <property type="evidence" value="ECO:0007669"/>
    <property type="project" value="UniProtKB-UniRule"/>
</dbReference>
<keyword evidence="6 13" id="KW-0228">DNA excision</keyword>
<dbReference type="Pfam" id="PF17757">
    <property type="entry name" value="UvrB_inter"/>
    <property type="match status" value="1"/>
</dbReference>
<evidence type="ECO:0000256" key="5">
    <source>
        <dbReference type="ARBA" id="ARBA00022763"/>
    </source>
</evidence>
<evidence type="ECO:0000256" key="4">
    <source>
        <dbReference type="ARBA" id="ARBA00022741"/>
    </source>
</evidence>
<dbReference type="InterPro" id="IPR001650">
    <property type="entry name" value="Helicase_C-like"/>
</dbReference>
<dbReference type="PANTHER" id="PTHR24029:SF0">
    <property type="entry name" value="UVRABC SYSTEM PROTEIN B"/>
    <property type="match status" value="1"/>
</dbReference>
<evidence type="ECO:0000256" key="13">
    <source>
        <dbReference type="HAMAP-Rule" id="MF_00204"/>
    </source>
</evidence>
<dbReference type="InterPro" id="IPR036876">
    <property type="entry name" value="UVR_dom_sf"/>
</dbReference>
<evidence type="ECO:0000256" key="2">
    <source>
        <dbReference type="ARBA" id="ARBA00008533"/>
    </source>
</evidence>
<feature type="short sequence motif" description="Beta-hairpin" evidence="13">
    <location>
        <begin position="115"/>
        <end position="138"/>
    </location>
</feature>
<dbReference type="Gene3D" id="6.10.140.240">
    <property type="match status" value="1"/>
</dbReference>
<dbReference type="InterPro" id="IPR004807">
    <property type="entry name" value="UvrB"/>
</dbReference>
<dbReference type="Pfam" id="PF12344">
    <property type="entry name" value="UvrB"/>
    <property type="match status" value="1"/>
</dbReference>
<dbReference type="Pfam" id="PF00271">
    <property type="entry name" value="Helicase_C"/>
    <property type="match status" value="1"/>
</dbReference>
<dbReference type="Gene3D" id="4.10.860.10">
    <property type="entry name" value="UVR domain"/>
    <property type="match status" value="1"/>
</dbReference>
<dbReference type="InterPro" id="IPR006935">
    <property type="entry name" value="Helicase/UvrB_N"/>
</dbReference>
<feature type="binding site" evidence="13">
    <location>
        <begin position="62"/>
        <end position="69"/>
    </location>
    <ligand>
        <name>ATP</name>
        <dbReference type="ChEBI" id="CHEBI:30616"/>
    </ligand>
</feature>
<comment type="subunit">
    <text evidence="11 13 14">Forms a heterotetramer with UvrA during the search for lesions. Interacts with UvrC in an incision complex.</text>
</comment>
<reference evidence="19 20" key="1">
    <citation type="submission" date="2017-08" db="EMBL/GenBank/DDBJ databases">
        <title>Infants hospitalized years apart are colonized by the same room-sourced microbial strains.</title>
        <authorList>
            <person name="Brooks B."/>
            <person name="Olm M.R."/>
            <person name="Firek B.A."/>
            <person name="Baker R."/>
            <person name="Thomas B.C."/>
            <person name="Morowitz M.J."/>
            <person name="Banfield J.F."/>
        </authorList>
    </citation>
    <scope>NUCLEOTIDE SEQUENCE [LARGE SCALE GENOMIC DNA]</scope>
    <source>
        <strain evidence="19">S2_005_003_R2_41</strain>
    </source>
</reference>